<name>A0A8H3X7W3_GIGMA</name>
<protein>
    <submittedName>
        <fullName evidence="1">Uncharacterized protein</fullName>
    </submittedName>
</protein>
<reference evidence="1 2" key="1">
    <citation type="journal article" date="2019" name="Environ. Microbiol.">
        <title>At the nexus of three kingdoms: the genome of the mycorrhizal fungus Gigaspora margarita provides insights into plant, endobacterial and fungal interactions.</title>
        <authorList>
            <person name="Venice F."/>
            <person name="Ghignone S."/>
            <person name="Salvioli di Fossalunga A."/>
            <person name="Amselem J."/>
            <person name="Novero M."/>
            <person name="Xianan X."/>
            <person name="Sedzielewska Toro K."/>
            <person name="Morin E."/>
            <person name="Lipzen A."/>
            <person name="Grigoriev I.V."/>
            <person name="Henrissat B."/>
            <person name="Martin F.M."/>
            <person name="Bonfante P."/>
        </authorList>
    </citation>
    <scope>NUCLEOTIDE SEQUENCE [LARGE SCALE GENOMIC DNA]</scope>
    <source>
        <strain evidence="1 2">BEG34</strain>
    </source>
</reference>
<dbReference type="EMBL" id="WTPW01001530">
    <property type="protein sequence ID" value="KAF0429935.1"/>
    <property type="molecule type" value="Genomic_DNA"/>
</dbReference>
<keyword evidence="2" id="KW-1185">Reference proteome</keyword>
<proteinExistence type="predicted"/>
<dbReference type="OrthoDB" id="2445130at2759"/>
<sequence>MSAKRRQRLVYQGATPQHKHIVHFYKHPTLREHIAPEQLDLKKMVYFVNFHGFNLIANRSQRLLDLCTWMIEEASIELENRKRINVNT</sequence>
<dbReference type="Proteomes" id="UP000439903">
    <property type="component" value="Unassembled WGS sequence"/>
</dbReference>
<gene>
    <name evidence="1" type="ORF">F8M41_005581</name>
</gene>
<evidence type="ECO:0000313" key="1">
    <source>
        <dbReference type="EMBL" id="KAF0429935.1"/>
    </source>
</evidence>
<accession>A0A8H3X7W3</accession>
<comment type="caution">
    <text evidence="1">The sequence shown here is derived from an EMBL/GenBank/DDBJ whole genome shotgun (WGS) entry which is preliminary data.</text>
</comment>
<dbReference type="AlphaFoldDB" id="A0A8H3X7W3"/>
<evidence type="ECO:0000313" key="2">
    <source>
        <dbReference type="Proteomes" id="UP000439903"/>
    </source>
</evidence>
<organism evidence="1 2">
    <name type="scientific">Gigaspora margarita</name>
    <dbReference type="NCBI Taxonomy" id="4874"/>
    <lineage>
        <taxon>Eukaryota</taxon>
        <taxon>Fungi</taxon>
        <taxon>Fungi incertae sedis</taxon>
        <taxon>Mucoromycota</taxon>
        <taxon>Glomeromycotina</taxon>
        <taxon>Glomeromycetes</taxon>
        <taxon>Diversisporales</taxon>
        <taxon>Gigasporaceae</taxon>
        <taxon>Gigaspora</taxon>
    </lineage>
</organism>